<comment type="similarity">
    <text evidence="2 6">Belongs to the SURF1 family.</text>
</comment>
<evidence type="ECO:0000256" key="4">
    <source>
        <dbReference type="ARBA" id="ARBA00022989"/>
    </source>
</evidence>
<dbReference type="InterPro" id="IPR045214">
    <property type="entry name" value="Surf1/Surf4"/>
</dbReference>
<evidence type="ECO:0000256" key="6">
    <source>
        <dbReference type="RuleBase" id="RU363076"/>
    </source>
</evidence>
<keyword evidence="3 6" id="KW-0812">Transmembrane</keyword>
<dbReference type="InterPro" id="IPR002994">
    <property type="entry name" value="Surf1/Shy1"/>
</dbReference>
<gene>
    <name evidence="7" type="ORF">P1J78_16835</name>
</gene>
<reference evidence="7" key="1">
    <citation type="submission" date="2023-03" db="EMBL/GenBank/DDBJ databases">
        <title>Multiphase analysis and comparison of six strains from genera Psychromarinibacter, Lutimaribacter, and Maritimibacter, including a novel species: Psychromarinibacter sediminicola sp. nov.</title>
        <authorList>
            <person name="Wang Y.-H."/>
            <person name="Ye M.-Q."/>
            <person name="Du Z.-J."/>
        </authorList>
    </citation>
    <scope>NUCLEOTIDE SEQUENCE</scope>
    <source>
        <strain evidence="7">C21-152</strain>
    </source>
</reference>
<evidence type="ECO:0000313" key="7">
    <source>
        <dbReference type="EMBL" id="MDF0602407.1"/>
    </source>
</evidence>
<dbReference type="PROSITE" id="PS50895">
    <property type="entry name" value="SURF1"/>
    <property type="match status" value="1"/>
</dbReference>
<feature type="transmembrane region" description="Helical" evidence="6">
    <location>
        <begin position="194"/>
        <end position="213"/>
    </location>
</feature>
<evidence type="ECO:0000256" key="2">
    <source>
        <dbReference type="ARBA" id="ARBA00007165"/>
    </source>
</evidence>
<proteinExistence type="inferred from homology"/>
<comment type="subcellular location">
    <subcellularLocation>
        <location evidence="6">Cell membrane</location>
        <topology evidence="6">Multi-pass membrane protein</topology>
    </subcellularLocation>
    <subcellularLocation>
        <location evidence="1">Membrane</location>
    </subcellularLocation>
</comment>
<evidence type="ECO:0000256" key="3">
    <source>
        <dbReference type="ARBA" id="ARBA00022692"/>
    </source>
</evidence>
<protein>
    <recommendedName>
        <fullName evidence="6">SURF1-like protein</fullName>
    </recommendedName>
</protein>
<dbReference type="EMBL" id="JARGYC010000049">
    <property type="protein sequence ID" value="MDF0602407.1"/>
    <property type="molecule type" value="Genomic_DNA"/>
</dbReference>
<accession>A0AAE3T9N1</accession>
<dbReference type="CDD" id="cd06662">
    <property type="entry name" value="SURF1"/>
    <property type="match status" value="1"/>
</dbReference>
<evidence type="ECO:0000256" key="1">
    <source>
        <dbReference type="ARBA" id="ARBA00004370"/>
    </source>
</evidence>
<keyword evidence="5 6" id="KW-0472">Membrane</keyword>
<keyword evidence="8" id="KW-1185">Reference proteome</keyword>
<comment type="caution">
    <text evidence="6">Lacks conserved residue(s) required for the propagation of feature annotation.</text>
</comment>
<keyword evidence="4 6" id="KW-1133">Transmembrane helix</keyword>
<dbReference type="AlphaFoldDB" id="A0AAE3T9N1"/>
<dbReference type="PANTHER" id="PTHR23427">
    <property type="entry name" value="SURFEIT LOCUS PROTEIN"/>
    <property type="match status" value="1"/>
</dbReference>
<dbReference type="Proteomes" id="UP001220964">
    <property type="component" value="Unassembled WGS sequence"/>
</dbReference>
<dbReference type="RefSeq" id="WP_275568534.1">
    <property type="nucleotide sequence ID" value="NZ_JARGYC010000049.1"/>
</dbReference>
<evidence type="ECO:0000313" key="8">
    <source>
        <dbReference type="Proteomes" id="UP001220964"/>
    </source>
</evidence>
<dbReference type="Pfam" id="PF02104">
    <property type="entry name" value="SURF1"/>
    <property type="match status" value="1"/>
</dbReference>
<evidence type="ECO:0000256" key="5">
    <source>
        <dbReference type="ARBA" id="ARBA00023136"/>
    </source>
</evidence>
<dbReference type="GO" id="GO:0005886">
    <property type="term" value="C:plasma membrane"/>
    <property type="evidence" value="ECO:0007669"/>
    <property type="project" value="UniProtKB-SubCell"/>
</dbReference>
<dbReference type="PANTHER" id="PTHR23427:SF2">
    <property type="entry name" value="SURFEIT LOCUS PROTEIN 1"/>
    <property type="match status" value="1"/>
</dbReference>
<comment type="caution">
    <text evidence="7">The sequence shown here is derived from an EMBL/GenBank/DDBJ whole genome shotgun (WGS) entry which is preliminary data.</text>
</comment>
<keyword evidence="6" id="KW-1003">Cell membrane</keyword>
<organism evidence="7 8">
    <name type="scientific">Psychromarinibacter sediminicola</name>
    <dbReference type="NCBI Taxonomy" id="3033385"/>
    <lineage>
        <taxon>Bacteria</taxon>
        <taxon>Pseudomonadati</taxon>
        <taxon>Pseudomonadota</taxon>
        <taxon>Alphaproteobacteria</taxon>
        <taxon>Rhodobacterales</taxon>
        <taxon>Paracoccaceae</taxon>
        <taxon>Psychromarinibacter</taxon>
    </lineage>
</organism>
<sequence>MKRIIVPLLIGVVGVAILVSLGAWQVRRLAWKEDMLARIEAQIGADPVPLFSQPLEEYQAVTAEGTITGEEAHVLASVKGRGAVFRIVAAFETEGRRVLLDRGWVPEAEKDADRPQVEARIVGNFRTVEESDGFTPEPDLEENYWFARDVDRLAEVLDTEPILIVLRATSEDDPPVTPWPVGTEGIPNDHLNYAITWFSLAVVWAGMTGLWLWRITRRAV</sequence>
<name>A0AAE3T9N1_9RHOB</name>